<name>A0A6J6CC38_9ZZZZ</name>
<dbReference type="InterPro" id="IPR037232">
    <property type="entry name" value="NADH_quin_OxRdtase_su_C/D-like"/>
</dbReference>
<evidence type="ECO:0000313" key="4">
    <source>
        <dbReference type="EMBL" id="CAB4548665.1"/>
    </source>
</evidence>
<evidence type="ECO:0000256" key="1">
    <source>
        <dbReference type="ARBA" id="ARBA00007569"/>
    </source>
</evidence>
<dbReference type="PROSITE" id="PS00542">
    <property type="entry name" value="COMPLEX1_30K"/>
    <property type="match status" value="1"/>
</dbReference>
<protein>
    <submittedName>
        <fullName evidence="4">Unannotated protein</fullName>
    </submittedName>
</protein>
<dbReference type="SUPFAM" id="SSF143243">
    <property type="entry name" value="Nqo5-like"/>
    <property type="match status" value="1"/>
</dbReference>
<dbReference type="InterPro" id="IPR001268">
    <property type="entry name" value="NADH_UbQ_OxRdtase_30kDa_su"/>
</dbReference>
<feature type="domain" description="NADH:ubiquinone oxidoreductase 30kDa subunit" evidence="3">
    <location>
        <begin position="48"/>
        <end position="191"/>
    </location>
</feature>
<proteinExistence type="inferred from homology"/>
<accession>A0A6J6CC38</accession>
<dbReference type="GO" id="GO:0008137">
    <property type="term" value="F:NADH dehydrogenase (ubiquinone) activity"/>
    <property type="evidence" value="ECO:0007669"/>
    <property type="project" value="InterPro"/>
</dbReference>
<keyword evidence="2" id="KW-0813">Transport</keyword>
<dbReference type="GO" id="GO:0016651">
    <property type="term" value="F:oxidoreductase activity, acting on NAD(P)H"/>
    <property type="evidence" value="ECO:0007669"/>
    <property type="project" value="InterPro"/>
</dbReference>
<dbReference type="Pfam" id="PF00329">
    <property type="entry name" value="Complex1_30kDa"/>
    <property type="match status" value="1"/>
</dbReference>
<sequence length="220" mass="24534">MFPLSSTTDSTTEAPRDEVRETEIARISAALGDAVVDSLVKPHDDMWIRVTADSWLRTAETLKSLGYTYFCFVSAIDWMPSPFGKGEDDPTEPAPERDMSIKQGYTGGATRFQVLARLTQPHTSLGINIKADVDDATMSIQSWTSVFAGANWHERETWEMFGIVFAGHPDLRKMYLPTDFEGYPLRKDFPLLARIVKPWPGIVDVEPMPGDDEQEEGGAS</sequence>
<dbReference type="PANTHER" id="PTHR10884:SF14">
    <property type="entry name" value="NADH DEHYDROGENASE [UBIQUINONE] IRON-SULFUR PROTEIN 3, MITOCHONDRIAL"/>
    <property type="match status" value="1"/>
</dbReference>
<reference evidence="4" key="1">
    <citation type="submission" date="2020-05" db="EMBL/GenBank/DDBJ databases">
        <authorList>
            <person name="Chiriac C."/>
            <person name="Salcher M."/>
            <person name="Ghai R."/>
            <person name="Kavagutti S V."/>
        </authorList>
    </citation>
    <scope>NUCLEOTIDE SEQUENCE</scope>
</reference>
<dbReference type="AlphaFoldDB" id="A0A6J6CC38"/>
<evidence type="ECO:0000259" key="3">
    <source>
        <dbReference type="Pfam" id="PF00329"/>
    </source>
</evidence>
<gene>
    <name evidence="4" type="ORF">UFOPK1572_00013</name>
</gene>
<dbReference type="PANTHER" id="PTHR10884">
    <property type="entry name" value="NADH DEHYDROGENASE UBIQUINONE IRON-SULFUR PROTEIN 3"/>
    <property type="match status" value="1"/>
</dbReference>
<comment type="similarity">
    <text evidence="1">Belongs to the complex I 30 kDa subunit family.</text>
</comment>
<dbReference type="EMBL" id="CAEZTC010000001">
    <property type="protein sequence ID" value="CAB4548665.1"/>
    <property type="molecule type" value="Genomic_DNA"/>
</dbReference>
<dbReference type="Gene3D" id="3.30.460.80">
    <property type="entry name" value="NADH:ubiquinone oxidoreductase, 30kDa subunit"/>
    <property type="match status" value="1"/>
</dbReference>
<dbReference type="InterPro" id="IPR020396">
    <property type="entry name" value="NADH_UbQ_OxRdtase_CS"/>
</dbReference>
<organism evidence="4">
    <name type="scientific">freshwater metagenome</name>
    <dbReference type="NCBI Taxonomy" id="449393"/>
    <lineage>
        <taxon>unclassified sequences</taxon>
        <taxon>metagenomes</taxon>
        <taxon>ecological metagenomes</taxon>
    </lineage>
</organism>
<evidence type="ECO:0000256" key="2">
    <source>
        <dbReference type="ARBA" id="ARBA00022448"/>
    </source>
</evidence>